<organism evidence="2 3">
    <name type="scientific">Streptomyces tanashiensis</name>
    <dbReference type="NCBI Taxonomy" id="67367"/>
    <lineage>
        <taxon>Bacteria</taxon>
        <taxon>Bacillati</taxon>
        <taxon>Actinomycetota</taxon>
        <taxon>Actinomycetes</taxon>
        <taxon>Kitasatosporales</taxon>
        <taxon>Streptomycetaceae</taxon>
        <taxon>Streptomyces</taxon>
    </lineage>
</organism>
<evidence type="ECO:0000313" key="3">
    <source>
        <dbReference type="Proteomes" id="UP001164506"/>
    </source>
</evidence>
<gene>
    <name evidence="2" type="ORF">LDH80_04135</name>
</gene>
<dbReference type="InterPro" id="IPR032710">
    <property type="entry name" value="NTF2-like_dom_sf"/>
</dbReference>
<dbReference type="Pfam" id="PF12680">
    <property type="entry name" value="SnoaL_2"/>
    <property type="match status" value="1"/>
</dbReference>
<name>A0ABY6QS98_9ACTN</name>
<dbReference type="GeneID" id="95598605"/>
<sequence length="131" mass="14393">MSVRTTTEVIDRFNRAFTEREAGLLADLIAEDCVMESVQPAPRGERVSGREACTRWWTALVDDLGAQFTPEEVIVAGDRATIVWSYRFGDGPDQWVEGVNVMRVTDGRIVEALGFSKTAGEVPLAAESDEA</sequence>
<dbReference type="EMBL" id="CP084204">
    <property type="protein sequence ID" value="UZX19953.1"/>
    <property type="molecule type" value="Genomic_DNA"/>
</dbReference>
<proteinExistence type="predicted"/>
<dbReference type="SUPFAM" id="SSF54427">
    <property type="entry name" value="NTF2-like"/>
    <property type="match status" value="1"/>
</dbReference>
<dbReference type="RefSeq" id="WP_267258124.1">
    <property type="nucleotide sequence ID" value="NZ_CP084204.1"/>
</dbReference>
<evidence type="ECO:0000259" key="1">
    <source>
        <dbReference type="Pfam" id="PF12680"/>
    </source>
</evidence>
<evidence type="ECO:0000313" key="2">
    <source>
        <dbReference type="EMBL" id="UZX19953.1"/>
    </source>
</evidence>
<protein>
    <submittedName>
        <fullName evidence="2">Nuclear transport factor 2 family protein</fullName>
    </submittedName>
</protein>
<feature type="domain" description="SnoaL-like" evidence="1">
    <location>
        <begin position="11"/>
        <end position="111"/>
    </location>
</feature>
<keyword evidence="3" id="KW-1185">Reference proteome</keyword>
<dbReference type="Proteomes" id="UP001164506">
    <property type="component" value="Chromosome"/>
</dbReference>
<accession>A0ABY6QS98</accession>
<reference evidence="2" key="1">
    <citation type="submission" date="2021-09" db="EMBL/GenBank/DDBJ databases">
        <title>Complete genome sequence and metabolic characterization of Streptomyces tanashiensis DSM 731 the producer of antibacterial Kalafungin and diverse secondary metabolites.</title>
        <authorList>
            <person name="Abbasi M.N."/>
            <person name="Anwar M.N."/>
            <person name="Alam K."/>
            <person name="Shoaib M."/>
            <person name="Lin Z."/>
            <person name="Hayat M."/>
            <person name="Ali M.I."/>
            <person name="Malik H.M.T."/>
            <person name="Ahmed I."/>
            <person name="Li A."/>
            <person name="Hailong Wang H."/>
            <person name="Zhang Y."/>
        </authorList>
    </citation>
    <scope>NUCLEOTIDE SEQUENCE</scope>
    <source>
        <strain evidence="2">Kala</strain>
    </source>
</reference>
<dbReference type="InterPro" id="IPR037401">
    <property type="entry name" value="SnoaL-like"/>
</dbReference>
<dbReference type="Gene3D" id="3.10.450.50">
    <property type="match status" value="1"/>
</dbReference>